<dbReference type="GO" id="GO:0004830">
    <property type="term" value="F:tryptophan-tRNA ligase activity"/>
    <property type="evidence" value="ECO:0007669"/>
    <property type="project" value="UniProtKB-UniRule"/>
</dbReference>
<name>A0A495WA24_9PSEU</name>
<keyword evidence="4 8" id="KW-0067">ATP-binding</keyword>
<feature type="binding site" evidence="8">
    <location>
        <position position="209"/>
    </location>
    <ligand>
        <name>L-tryptophan</name>
        <dbReference type="ChEBI" id="CHEBI:57912"/>
    </ligand>
</feature>
<comment type="similarity">
    <text evidence="1 8 9">Belongs to the class-I aminoacyl-tRNA synthetase family.</text>
</comment>
<comment type="caution">
    <text evidence="8">Lacks conserved residue(s) required for the propagation of feature annotation.</text>
</comment>
<dbReference type="CDD" id="cd00806">
    <property type="entry name" value="TrpRS_core"/>
    <property type="match status" value="1"/>
</dbReference>
<dbReference type="InterPro" id="IPR002305">
    <property type="entry name" value="aa-tRNA-synth_Ic"/>
</dbReference>
<evidence type="ECO:0000256" key="8">
    <source>
        <dbReference type="HAMAP-Rule" id="MF_00140"/>
    </source>
</evidence>
<comment type="function">
    <text evidence="8">Catalyzes the attachment of tryptophan to tRNA(Trp).</text>
</comment>
<dbReference type="InterPro" id="IPR014729">
    <property type="entry name" value="Rossmann-like_a/b/a_fold"/>
</dbReference>
<dbReference type="InterPro" id="IPR001412">
    <property type="entry name" value="aa-tRNA-synth_I_CS"/>
</dbReference>
<feature type="binding site" evidence="8">
    <location>
        <begin position="84"/>
        <end position="86"/>
    </location>
    <ligand>
        <name>ATP</name>
        <dbReference type="ChEBI" id="CHEBI:30616"/>
    </ligand>
</feature>
<dbReference type="PRINTS" id="PR01039">
    <property type="entry name" value="TRNASYNTHTRP"/>
</dbReference>
<feature type="compositionally biased region" description="Gly residues" evidence="10">
    <location>
        <begin position="50"/>
        <end position="69"/>
    </location>
</feature>
<feature type="binding site" evidence="8">
    <location>
        <begin position="269"/>
        <end position="273"/>
    </location>
    <ligand>
        <name>ATP</name>
        <dbReference type="ChEBI" id="CHEBI:30616"/>
    </ligand>
</feature>
<dbReference type="PROSITE" id="PS00178">
    <property type="entry name" value="AA_TRNA_LIGASE_I"/>
    <property type="match status" value="1"/>
</dbReference>
<accession>A0A495WA24</accession>
<evidence type="ECO:0000313" key="12">
    <source>
        <dbReference type="Proteomes" id="UP000282084"/>
    </source>
</evidence>
<evidence type="ECO:0000256" key="2">
    <source>
        <dbReference type="ARBA" id="ARBA00022598"/>
    </source>
</evidence>
<dbReference type="SUPFAM" id="SSF52374">
    <property type="entry name" value="Nucleotidylyl transferase"/>
    <property type="match status" value="1"/>
</dbReference>
<dbReference type="Gene3D" id="3.40.50.620">
    <property type="entry name" value="HUPs"/>
    <property type="match status" value="1"/>
</dbReference>
<dbReference type="InterPro" id="IPR002306">
    <property type="entry name" value="Trp-tRNA-ligase"/>
</dbReference>
<dbReference type="EMBL" id="RBXO01000001">
    <property type="protein sequence ID" value="RKT57605.1"/>
    <property type="molecule type" value="Genomic_DNA"/>
</dbReference>
<feature type="region of interest" description="Disordered" evidence="10">
    <location>
        <begin position="21"/>
        <end position="73"/>
    </location>
</feature>
<comment type="subcellular location">
    <subcellularLocation>
        <location evidence="8">Cytoplasm</location>
    </subcellularLocation>
</comment>
<feature type="short sequence motif" description="'KMSKS' region" evidence="8">
    <location>
        <begin position="269"/>
        <end position="273"/>
    </location>
</feature>
<feature type="binding site" evidence="8">
    <location>
        <begin position="221"/>
        <end position="223"/>
    </location>
    <ligand>
        <name>ATP</name>
        <dbReference type="ChEBI" id="CHEBI:30616"/>
    </ligand>
</feature>
<evidence type="ECO:0000313" key="11">
    <source>
        <dbReference type="EMBL" id="RKT57605.1"/>
    </source>
</evidence>
<keyword evidence="5 8" id="KW-0648">Protein biosynthesis</keyword>
<gene>
    <name evidence="8" type="primary">trpS</name>
    <name evidence="11" type="ORF">C8E97_6327</name>
</gene>
<dbReference type="FunFam" id="3.40.50.620:FF:000082">
    <property type="entry name" value="MSW1p Mitochondrial tryptophanyl-tRNA synthetase"/>
    <property type="match status" value="1"/>
</dbReference>
<feature type="binding site" evidence="8">
    <location>
        <position position="260"/>
    </location>
    <ligand>
        <name>ATP</name>
        <dbReference type="ChEBI" id="CHEBI:30616"/>
    </ligand>
</feature>
<dbReference type="Pfam" id="PF00579">
    <property type="entry name" value="tRNA-synt_1b"/>
    <property type="match status" value="1"/>
</dbReference>
<evidence type="ECO:0000256" key="3">
    <source>
        <dbReference type="ARBA" id="ARBA00022741"/>
    </source>
</evidence>
<dbReference type="Gene3D" id="1.10.240.10">
    <property type="entry name" value="Tyrosyl-Transfer RNA Synthetase"/>
    <property type="match status" value="1"/>
</dbReference>
<evidence type="ECO:0000256" key="6">
    <source>
        <dbReference type="ARBA" id="ARBA00023146"/>
    </source>
</evidence>
<keyword evidence="3 8" id="KW-0547">Nucleotide-binding</keyword>
<sequence>MAPENSAENSALNTAVDSAVDSGRAAAGDAEAVGTGGAGSPAGSAAAAGAGSGDAAGAGSGAAGPGGAGSDAPVARPRVLSGIQPTAGSFHLGNYLGALRQWVTLQDTHDAFYCVVDLHAITVEQDPKTLRQNTRVSAAQLLALGIDPDHATLFVQSHVPEHAQLSWVLQCLTGFGEAGRMTQFKDKSARQEAQVGVGLFTYPILQAADILLYQAHHVPVGEDQRQHLELTRDLAQRFNSRYGRTFRLPEAYIPKDTAKIYDLQDPTSKMSKSVPSGVVELLEDPKRAAKKIRSAVTDTGREITYDPAAKAGVSNLLVIYSALTGRTVDDLVAAYEGKGYGDLKKDLGEVFTEFVTPVQDRVRQYLADPAELDKVLARGAERARDVAGRTLARVYDRVGFLPAR</sequence>
<keyword evidence="12" id="KW-1185">Reference proteome</keyword>
<keyword evidence="2 8" id="KW-0436">Ligase</keyword>
<evidence type="ECO:0000256" key="7">
    <source>
        <dbReference type="ARBA" id="ARBA00049929"/>
    </source>
</evidence>
<dbReference type="NCBIfam" id="TIGR00233">
    <property type="entry name" value="trpS"/>
    <property type="match status" value="1"/>
</dbReference>
<comment type="caution">
    <text evidence="11">The sequence shown here is derived from an EMBL/GenBank/DDBJ whole genome shotgun (WGS) entry which is preliminary data.</text>
</comment>
<dbReference type="HAMAP" id="MF_00140_B">
    <property type="entry name" value="Trp_tRNA_synth_B"/>
    <property type="match status" value="1"/>
</dbReference>
<dbReference type="EC" id="6.1.1.2" evidence="8"/>
<dbReference type="PANTHER" id="PTHR43766">
    <property type="entry name" value="TRYPTOPHAN--TRNA LIGASE, MITOCHONDRIAL"/>
    <property type="match status" value="1"/>
</dbReference>
<dbReference type="Proteomes" id="UP000282084">
    <property type="component" value="Unassembled WGS sequence"/>
</dbReference>
<dbReference type="InterPro" id="IPR024109">
    <property type="entry name" value="Trp-tRNA-ligase_bac-type"/>
</dbReference>
<evidence type="ECO:0000256" key="4">
    <source>
        <dbReference type="ARBA" id="ARBA00022840"/>
    </source>
</evidence>
<protein>
    <recommendedName>
        <fullName evidence="8">Tryptophan--tRNA ligase</fullName>
        <ecNumber evidence="8">6.1.1.2</ecNumber>
    </recommendedName>
    <alternativeName>
        <fullName evidence="8">Tryptophanyl-tRNA synthetase</fullName>
        <shortName evidence="8">TrpRS</shortName>
    </alternativeName>
</protein>
<evidence type="ECO:0000256" key="9">
    <source>
        <dbReference type="RuleBase" id="RU363036"/>
    </source>
</evidence>
<dbReference type="PANTHER" id="PTHR43766:SF1">
    <property type="entry name" value="TRYPTOPHAN--TRNA LIGASE, MITOCHONDRIAL"/>
    <property type="match status" value="1"/>
</dbReference>
<dbReference type="GO" id="GO:0006436">
    <property type="term" value="P:tryptophanyl-tRNA aminoacylation"/>
    <property type="evidence" value="ECO:0007669"/>
    <property type="project" value="UniProtKB-UniRule"/>
</dbReference>
<comment type="catalytic activity">
    <reaction evidence="7 8">
        <text>tRNA(Trp) + L-tryptophan + ATP = L-tryptophyl-tRNA(Trp) + AMP + diphosphate + H(+)</text>
        <dbReference type="Rhea" id="RHEA:24080"/>
        <dbReference type="Rhea" id="RHEA-COMP:9671"/>
        <dbReference type="Rhea" id="RHEA-COMP:9705"/>
        <dbReference type="ChEBI" id="CHEBI:15378"/>
        <dbReference type="ChEBI" id="CHEBI:30616"/>
        <dbReference type="ChEBI" id="CHEBI:33019"/>
        <dbReference type="ChEBI" id="CHEBI:57912"/>
        <dbReference type="ChEBI" id="CHEBI:78442"/>
        <dbReference type="ChEBI" id="CHEBI:78535"/>
        <dbReference type="ChEBI" id="CHEBI:456215"/>
        <dbReference type="EC" id="6.1.1.2"/>
    </reaction>
</comment>
<organism evidence="11 12">
    <name type="scientific">Saccharothrix australiensis</name>
    <dbReference type="NCBI Taxonomy" id="2072"/>
    <lineage>
        <taxon>Bacteria</taxon>
        <taxon>Bacillati</taxon>
        <taxon>Actinomycetota</taxon>
        <taxon>Actinomycetes</taxon>
        <taxon>Pseudonocardiales</taxon>
        <taxon>Pseudonocardiaceae</taxon>
        <taxon>Saccharothrix</taxon>
    </lineage>
</organism>
<evidence type="ECO:0000256" key="1">
    <source>
        <dbReference type="ARBA" id="ARBA00005594"/>
    </source>
</evidence>
<dbReference type="GO" id="GO:0005829">
    <property type="term" value="C:cytosol"/>
    <property type="evidence" value="ECO:0007669"/>
    <property type="project" value="TreeGrafter"/>
</dbReference>
<feature type="binding site" evidence="8">
    <location>
        <begin position="93"/>
        <end position="94"/>
    </location>
    <ligand>
        <name>ATP</name>
        <dbReference type="ChEBI" id="CHEBI:30616"/>
    </ligand>
</feature>
<proteinExistence type="inferred from homology"/>
<reference evidence="11 12" key="1">
    <citation type="submission" date="2018-10" db="EMBL/GenBank/DDBJ databases">
        <title>Sequencing the genomes of 1000 actinobacteria strains.</title>
        <authorList>
            <person name="Klenk H.-P."/>
        </authorList>
    </citation>
    <scope>NUCLEOTIDE SEQUENCE [LARGE SCALE GENOMIC DNA]</scope>
    <source>
        <strain evidence="11 12">DSM 43800</strain>
    </source>
</reference>
<evidence type="ECO:0000256" key="5">
    <source>
        <dbReference type="ARBA" id="ARBA00022917"/>
    </source>
</evidence>
<dbReference type="FunFam" id="1.10.240.10:FF:000002">
    <property type="entry name" value="Tryptophan--tRNA ligase"/>
    <property type="match status" value="1"/>
</dbReference>
<dbReference type="AlphaFoldDB" id="A0A495WA24"/>
<comment type="subunit">
    <text evidence="8">Homodimer.</text>
</comment>
<keyword evidence="8" id="KW-0963">Cytoplasm</keyword>
<keyword evidence="6 8" id="KW-0030">Aminoacyl-tRNA synthetase</keyword>
<dbReference type="InterPro" id="IPR050203">
    <property type="entry name" value="Trp-tRNA_synthetase"/>
</dbReference>
<dbReference type="GO" id="GO:0005524">
    <property type="term" value="F:ATP binding"/>
    <property type="evidence" value="ECO:0007669"/>
    <property type="project" value="UniProtKB-UniRule"/>
</dbReference>
<evidence type="ECO:0000256" key="10">
    <source>
        <dbReference type="SAM" id="MobiDB-lite"/>
    </source>
</evidence>